<feature type="transmembrane region" description="Helical" evidence="2">
    <location>
        <begin position="29"/>
        <end position="46"/>
    </location>
</feature>
<evidence type="ECO:0000256" key="2">
    <source>
        <dbReference type="RuleBase" id="RU004429"/>
    </source>
</evidence>
<dbReference type="EC" id="7.1.1.-" evidence="2"/>
<dbReference type="Pfam" id="PF00499">
    <property type="entry name" value="Oxidored_q3"/>
    <property type="match status" value="1"/>
</dbReference>
<comment type="caution">
    <text evidence="3">The sequence shown here is derived from an EMBL/GenBank/DDBJ whole genome shotgun (WGS) entry which is preliminary data.</text>
</comment>
<dbReference type="GO" id="GO:0048038">
    <property type="term" value="F:quinone binding"/>
    <property type="evidence" value="ECO:0007669"/>
    <property type="project" value="UniProtKB-UniRule"/>
</dbReference>
<dbReference type="PANTHER" id="PTHR33269">
    <property type="entry name" value="NADH-UBIQUINONE OXIDOREDUCTASE CHAIN 6"/>
    <property type="match status" value="1"/>
</dbReference>
<proteinExistence type="inferred from homology"/>
<feature type="transmembrane region" description="Helical" evidence="2">
    <location>
        <begin position="52"/>
        <end position="73"/>
    </location>
</feature>
<feature type="transmembrane region" description="Helical" evidence="2">
    <location>
        <begin position="6"/>
        <end position="22"/>
    </location>
</feature>
<feature type="transmembrane region" description="Helical" evidence="2">
    <location>
        <begin position="135"/>
        <end position="157"/>
    </location>
</feature>
<evidence type="ECO:0000313" key="3">
    <source>
        <dbReference type="EMBL" id="KNZ69644.1"/>
    </source>
</evidence>
<dbReference type="Gene3D" id="1.20.120.1200">
    <property type="entry name" value="NADH-ubiquinone/plastoquinone oxidoreductase chain 6, subunit NuoJ"/>
    <property type="match status" value="1"/>
</dbReference>
<dbReference type="GO" id="GO:0008137">
    <property type="term" value="F:NADH dehydrogenase (ubiquinone) activity"/>
    <property type="evidence" value="ECO:0007669"/>
    <property type="project" value="UniProtKB-UniRule"/>
</dbReference>
<comment type="similarity">
    <text evidence="1 2">Belongs to the complex I subunit 6 family.</text>
</comment>
<dbReference type="Proteomes" id="UP000037175">
    <property type="component" value="Unassembled WGS sequence"/>
</dbReference>
<keyword evidence="2" id="KW-1133">Transmembrane helix</keyword>
<dbReference type="AlphaFoldDB" id="A0A0L6W3H6"/>
<comment type="function">
    <text evidence="2">NDH-1 shuttles electrons from NADH, via FMN and iron-sulfur (Fe-S) centers, to quinones in the respiratory chain. Couples the redox reaction to proton translocation (for every two electrons transferred, four hydrogen ions are translocated across the cytoplasmic membrane), and thus conserves the redox energy in a proton gradient.</text>
</comment>
<keyword evidence="2" id="KW-0874">Quinone</keyword>
<dbReference type="RefSeq" id="WP_013120882.1">
    <property type="nucleotide sequence ID" value="NZ_LGTE01000010.1"/>
</dbReference>
<keyword evidence="2" id="KW-0472">Membrane</keyword>
<dbReference type="EMBL" id="LGTE01000010">
    <property type="protein sequence ID" value="KNZ69644.1"/>
    <property type="molecule type" value="Genomic_DNA"/>
</dbReference>
<feature type="transmembrane region" description="Helical" evidence="2">
    <location>
        <begin position="94"/>
        <end position="115"/>
    </location>
</feature>
<sequence length="164" mass="17642">MTIMFWVIAIITLGSALMMVMNRNIFHSALFMIVTFIGVAATYLMLQADFMAAVQVLVYGGAIAIFVVFGIMLTQRGDMKQSNLFSKHAPLAAIVALALIVINGVMVLKTNWAVSNAAPPTETVGPIAELMLQKYVIPFEVAAILLLVALIGAVIIAKEVKKTS</sequence>
<accession>A0A0L6W3H6</accession>
<organism evidence="3 4">
    <name type="scientific">Thermincola ferriacetica</name>
    <dbReference type="NCBI Taxonomy" id="281456"/>
    <lineage>
        <taxon>Bacteria</taxon>
        <taxon>Bacillati</taxon>
        <taxon>Bacillota</taxon>
        <taxon>Clostridia</taxon>
        <taxon>Eubacteriales</taxon>
        <taxon>Thermincolaceae</taxon>
        <taxon>Thermincola</taxon>
    </lineage>
</organism>
<keyword evidence="3" id="KW-0830">Ubiquinone</keyword>
<keyword evidence="2" id="KW-1003">Cell membrane</keyword>
<evidence type="ECO:0000313" key="4">
    <source>
        <dbReference type="Proteomes" id="UP000037175"/>
    </source>
</evidence>
<dbReference type="GO" id="GO:0005886">
    <property type="term" value="C:plasma membrane"/>
    <property type="evidence" value="ECO:0007669"/>
    <property type="project" value="UniProtKB-SubCell"/>
</dbReference>
<comment type="catalytic activity">
    <reaction evidence="2">
        <text>a quinone + NADH + 5 H(+)(in) = a quinol + NAD(+) + 4 H(+)(out)</text>
        <dbReference type="Rhea" id="RHEA:57888"/>
        <dbReference type="ChEBI" id="CHEBI:15378"/>
        <dbReference type="ChEBI" id="CHEBI:24646"/>
        <dbReference type="ChEBI" id="CHEBI:57540"/>
        <dbReference type="ChEBI" id="CHEBI:57945"/>
        <dbReference type="ChEBI" id="CHEBI:132124"/>
    </reaction>
</comment>
<protein>
    <recommendedName>
        <fullName evidence="2">NADH-quinone oxidoreductase subunit J</fullName>
        <ecNumber evidence="2">7.1.1.-</ecNumber>
    </recommendedName>
</protein>
<reference evidence="4" key="1">
    <citation type="submission" date="2015-07" db="EMBL/GenBank/DDBJ databases">
        <title>Complete Genome of Thermincola ferriacetica strain Z-0001T.</title>
        <authorList>
            <person name="Lusk B."/>
            <person name="Badalamenti J.P."/>
            <person name="Parameswaran P."/>
            <person name="Bond D.R."/>
            <person name="Torres C.I."/>
        </authorList>
    </citation>
    <scope>NUCLEOTIDE SEQUENCE [LARGE SCALE GENOMIC DNA]</scope>
    <source>
        <strain evidence="4">Z-0001</strain>
    </source>
</reference>
<keyword evidence="2" id="KW-0812">Transmembrane</keyword>
<gene>
    <name evidence="3" type="ORF">Tfer_1665</name>
</gene>
<dbReference type="PANTHER" id="PTHR33269:SF17">
    <property type="entry name" value="NADH-UBIQUINONE OXIDOREDUCTASE CHAIN 6"/>
    <property type="match status" value="1"/>
</dbReference>
<evidence type="ECO:0000256" key="1">
    <source>
        <dbReference type="ARBA" id="ARBA00005698"/>
    </source>
</evidence>
<dbReference type="InterPro" id="IPR001457">
    <property type="entry name" value="NADH_UbQ/plastoQ_OxRdtase_su6"/>
</dbReference>
<keyword evidence="4" id="KW-1185">Reference proteome</keyword>
<keyword evidence="2" id="KW-0520">NAD</keyword>
<dbReference type="InterPro" id="IPR042106">
    <property type="entry name" value="Nuo/plastoQ_OxRdtase_6_NuoJ"/>
</dbReference>
<name>A0A0L6W3H6_9FIRM</name>
<comment type="subcellular location">
    <subcellularLocation>
        <location evidence="2">Cell membrane</location>
        <topology evidence="2">Multi-pass membrane protein</topology>
    </subcellularLocation>
</comment>